<evidence type="ECO:0000256" key="7">
    <source>
        <dbReference type="SAM" id="SignalP"/>
    </source>
</evidence>
<dbReference type="Gene3D" id="3.40.50.1980">
    <property type="entry name" value="Nitrogenase molybdenum iron protein domain"/>
    <property type="match status" value="2"/>
</dbReference>
<dbReference type="SUPFAM" id="SSF53807">
    <property type="entry name" value="Helical backbone' metal receptor"/>
    <property type="match status" value="1"/>
</dbReference>
<dbReference type="Proteomes" id="UP000273119">
    <property type="component" value="Unassembled WGS sequence"/>
</dbReference>
<dbReference type="InterPro" id="IPR050492">
    <property type="entry name" value="Bact_metal-bind_prot9"/>
</dbReference>
<evidence type="ECO:0000313" key="9">
    <source>
        <dbReference type="Proteomes" id="UP000273119"/>
    </source>
</evidence>
<comment type="subcellular location">
    <subcellularLocation>
        <location evidence="1">Cell envelope</location>
    </subcellularLocation>
</comment>
<feature type="region of interest" description="Disordered" evidence="6">
    <location>
        <begin position="132"/>
        <end position="163"/>
    </location>
</feature>
<dbReference type="InterPro" id="IPR006127">
    <property type="entry name" value="ZnuA-like"/>
</dbReference>
<dbReference type="GO" id="GO:0030313">
    <property type="term" value="C:cell envelope"/>
    <property type="evidence" value="ECO:0007669"/>
    <property type="project" value="UniProtKB-SubCell"/>
</dbReference>
<accession>A0A496PN17</accession>
<feature type="signal peptide" evidence="7">
    <location>
        <begin position="1"/>
        <end position="39"/>
    </location>
</feature>
<name>A0A496PN17_9MICC</name>
<dbReference type="Pfam" id="PF01297">
    <property type="entry name" value="ZnuA"/>
    <property type="match status" value="1"/>
</dbReference>
<sequence>MMSTARPARRFASRTAAKASAALVVLLAASGITSCSAPAQGSEGAQGDALKVTASTSVYGSLAQAVGGEDVAVESIISSPSQDPHSYEATARDKLTLSHAKLVVLNGGGYDDFAVQIVDSLSSKPAVIKAMEGEGHSHEGEHAEESSGEAAKESAQDDHAHEHAEGNEHVWYDLHQMQHLATKLKDGLSEADPDNAAGYSERAEQLTQKLKGLEERAHGLETKAKGASYVMTEPVPQALLDTAGLKNVTPKGLAESIEEGNEIAPLAMKSATESLEAGKVSVFAFNSQTADDQTNALKAAAQKGGVPVLDVTETLPEGQDYLSWMGKNIDALEEALDAAK</sequence>
<feature type="coiled-coil region" evidence="5">
    <location>
        <begin position="196"/>
        <end position="223"/>
    </location>
</feature>
<dbReference type="GO" id="GO:0046872">
    <property type="term" value="F:metal ion binding"/>
    <property type="evidence" value="ECO:0007669"/>
    <property type="project" value="UniProtKB-KW"/>
</dbReference>
<keyword evidence="5" id="KW-0175">Coiled coil</keyword>
<feature type="chain" id="PRO_5039670629" evidence="7">
    <location>
        <begin position="40"/>
        <end position="340"/>
    </location>
</feature>
<dbReference type="RefSeq" id="WP_121484077.1">
    <property type="nucleotide sequence ID" value="NZ_QQXL01000001.1"/>
</dbReference>
<keyword evidence="4 7" id="KW-0732">Signal</keyword>
<dbReference type="AlphaFoldDB" id="A0A496PN17"/>
<gene>
    <name evidence="8" type="ORF">DWQ67_03005</name>
</gene>
<dbReference type="GO" id="GO:0030001">
    <property type="term" value="P:metal ion transport"/>
    <property type="evidence" value="ECO:0007669"/>
    <property type="project" value="InterPro"/>
</dbReference>
<dbReference type="PANTHER" id="PTHR42953:SF1">
    <property type="entry name" value="METAL-BINDING PROTEIN HI_0362-RELATED"/>
    <property type="match status" value="1"/>
</dbReference>
<proteinExistence type="predicted"/>
<evidence type="ECO:0000256" key="3">
    <source>
        <dbReference type="ARBA" id="ARBA00022723"/>
    </source>
</evidence>
<evidence type="ECO:0000313" key="8">
    <source>
        <dbReference type="EMBL" id="RKW71814.1"/>
    </source>
</evidence>
<keyword evidence="9" id="KW-1185">Reference proteome</keyword>
<evidence type="ECO:0000256" key="2">
    <source>
        <dbReference type="ARBA" id="ARBA00022448"/>
    </source>
</evidence>
<dbReference type="PANTHER" id="PTHR42953">
    <property type="entry name" value="HIGH-AFFINITY ZINC UPTAKE SYSTEM PROTEIN ZNUA-RELATED"/>
    <property type="match status" value="1"/>
</dbReference>
<organism evidence="8 9">
    <name type="scientific">Galactobacter caseinivorans</name>
    <dbReference type="NCBI Taxonomy" id="2676123"/>
    <lineage>
        <taxon>Bacteria</taxon>
        <taxon>Bacillati</taxon>
        <taxon>Actinomycetota</taxon>
        <taxon>Actinomycetes</taxon>
        <taxon>Micrococcales</taxon>
        <taxon>Micrococcaceae</taxon>
        <taxon>Galactobacter</taxon>
    </lineage>
</organism>
<keyword evidence="2" id="KW-0813">Transport</keyword>
<evidence type="ECO:0000256" key="6">
    <source>
        <dbReference type="SAM" id="MobiDB-lite"/>
    </source>
</evidence>
<evidence type="ECO:0000256" key="1">
    <source>
        <dbReference type="ARBA" id="ARBA00004196"/>
    </source>
</evidence>
<comment type="caution">
    <text evidence="8">The sequence shown here is derived from an EMBL/GenBank/DDBJ whole genome shotgun (WGS) entry which is preliminary data.</text>
</comment>
<evidence type="ECO:0000256" key="5">
    <source>
        <dbReference type="SAM" id="Coils"/>
    </source>
</evidence>
<dbReference type="PROSITE" id="PS51257">
    <property type="entry name" value="PROKAR_LIPOPROTEIN"/>
    <property type="match status" value="1"/>
</dbReference>
<reference evidence="8 9" key="1">
    <citation type="submission" date="2018-07" db="EMBL/GenBank/DDBJ databases">
        <title>Arthrobacter sp. nov., isolated from raw cow's milk with high bacterial count.</title>
        <authorList>
            <person name="Hahne J."/>
            <person name="Isele D."/>
            <person name="Lipski A."/>
        </authorList>
    </citation>
    <scope>NUCLEOTIDE SEQUENCE [LARGE SCALE GENOMIC DNA]</scope>
    <source>
        <strain evidence="8 9">JZ R-183</strain>
    </source>
</reference>
<keyword evidence="3" id="KW-0479">Metal-binding</keyword>
<protein>
    <submittedName>
        <fullName evidence="8">ABC transporter substrate-binding protein</fullName>
    </submittedName>
</protein>
<evidence type="ECO:0000256" key="4">
    <source>
        <dbReference type="ARBA" id="ARBA00022729"/>
    </source>
</evidence>
<dbReference type="EMBL" id="QQXL01000001">
    <property type="protein sequence ID" value="RKW71814.1"/>
    <property type="molecule type" value="Genomic_DNA"/>
</dbReference>